<feature type="region of interest" description="Disordered" evidence="1">
    <location>
        <begin position="173"/>
        <end position="192"/>
    </location>
</feature>
<feature type="compositionally biased region" description="Pro residues" evidence="1">
    <location>
        <begin position="58"/>
        <end position="70"/>
    </location>
</feature>
<evidence type="ECO:0000313" key="3">
    <source>
        <dbReference type="Proteomes" id="UP001075354"/>
    </source>
</evidence>
<feature type="compositionally biased region" description="Polar residues" evidence="1">
    <location>
        <begin position="130"/>
        <end position="142"/>
    </location>
</feature>
<dbReference type="Proteomes" id="UP001075354">
    <property type="component" value="Chromosome 14"/>
</dbReference>
<accession>A0AAV7X6U7</accession>
<evidence type="ECO:0000313" key="2">
    <source>
        <dbReference type="EMBL" id="KAJ1520563.1"/>
    </source>
</evidence>
<name>A0AAV7X6U7_9NEOP</name>
<feature type="compositionally biased region" description="Low complexity" evidence="1">
    <location>
        <begin position="145"/>
        <end position="160"/>
    </location>
</feature>
<protein>
    <submittedName>
        <fullName evidence="2">Uncharacterized protein</fullName>
    </submittedName>
</protein>
<dbReference type="AlphaFoldDB" id="A0AAV7X6U7"/>
<keyword evidence="3" id="KW-1185">Reference proteome</keyword>
<proteinExistence type="predicted"/>
<dbReference type="EMBL" id="JAPTSV010000014">
    <property type="protein sequence ID" value="KAJ1520563.1"/>
    <property type="molecule type" value="Genomic_DNA"/>
</dbReference>
<feature type="region of interest" description="Disordered" evidence="1">
    <location>
        <begin position="30"/>
        <end position="162"/>
    </location>
</feature>
<reference evidence="2" key="1">
    <citation type="submission" date="2022-12" db="EMBL/GenBank/DDBJ databases">
        <title>Chromosome-level genome assembly of the bean flower thrips Megalurothrips usitatus.</title>
        <authorList>
            <person name="Ma L."/>
            <person name="Liu Q."/>
            <person name="Li H."/>
            <person name="Cai W."/>
        </authorList>
    </citation>
    <scope>NUCLEOTIDE SEQUENCE</scope>
    <source>
        <strain evidence="2">Cailab_2022a</strain>
    </source>
</reference>
<organism evidence="2 3">
    <name type="scientific">Megalurothrips usitatus</name>
    <name type="common">bean blossom thrips</name>
    <dbReference type="NCBI Taxonomy" id="439358"/>
    <lineage>
        <taxon>Eukaryota</taxon>
        <taxon>Metazoa</taxon>
        <taxon>Ecdysozoa</taxon>
        <taxon>Arthropoda</taxon>
        <taxon>Hexapoda</taxon>
        <taxon>Insecta</taxon>
        <taxon>Pterygota</taxon>
        <taxon>Neoptera</taxon>
        <taxon>Paraneoptera</taxon>
        <taxon>Thysanoptera</taxon>
        <taxon>Terebrantia</taxon>
        <taxon>Thripoidea</taxon>
        <taxon>Thripidae</taxon>
        <taxon>Megalurothrips</taxon>
    </lineage>
</organism>
<gene>
    <name evidence="2" type="ORF">ONE63_003675</name>
</gene>
<sequence length="192" mass="20448">MSNDHSENLKGDESSNLVKKRFTSILKFNIGGSNNCTNRCPSSPGRLPLPGPTRHASPGPPPPSPDPPPRLSRLGLSDGTSSSSPLAGRRGFLDVSPVRRGVLDSSPSLPRRYVSPSPPQPPPRRLSTEGGPNSFSGSSGLLTASGMNSTSGTNSTPGSPQIRRFDSIRARFHYTPQPQRRMFGATSDFNDL</sequence>
<feature type="compositionally biased region" description="Low complexity" evidence="1">
    <location>
        <begin position="39"/>
        <end position="57"/>
    </location>
</feature>
<comment type="caution">
    <text evidence="2">The sequence shown here is derived from an EMBL/GenBank/DDBJ whole genome shotgun (WGS) entry which is preliminary data.</text>
</comment>
<evidence type="ECO:0000256" key="1">
    <source>
        <dbReference type="SAM" id="MobiDB-lite"/>
    </source>
</evidence>